<dbReference type="eggNOG" id="COG2839">
    <property type="taxonomic scope" value="Bacteria"/>
</dbReference>
<evidence type="ECO:0008006" key="4">
    <source>
        <dbReference type="Google" id="ProtNLM"/>
    </source>
</evidence>
<sequence length="181" mass="19259">MNYWILYWILIAFMMVGIIGIVVPLLPGTSLILGAILVWGIATKFTGIVGPMIVVISILILSMVIVYLATILGLQQFGASKWAQFGAIIGLVVGLFGLLPALPFGGPLLGVLIGPILGAFIGEFLYQRDVKLTERIKPAFKASIGVFIGSVLGNVIELVLGIVAVGIFVIKTWPLVSTLQP</sequence>
<dbReference type="PANTHER" id="PTHR39165">
    <property type="entry name" value="IG HYPOTHETICAL 17883"/>
    <property type="match status" value="1"/>
</dbReference>
<dbReference type="PATRIC" id="fig|388467.6.peg.2447"/>
<dbReference type="RefSeq" id="WP_027255176.1">
    <property type="nucleotide sequence ID" value="NZ_CM002803.1"/>
</dbReference>
<proteinExistence type="predicted"/>
<dbReference type="AlphaFoldDB" id="A0A073CGJ3"/>
<dbReference type="InterPro" id="IPR007403">
    <property type="entry name" value="DUF456"/>
</dbReference>
<feature type="transmembrane region" description="Helical" evidence="1">
    <location>
        <begin position="108"/>
        <end position="126"/>
    </location>
</feature>
<protein>
    <recommendedName>
        <fullName evidence="4">DUF456 domain-containing protein</fullName>
    </recommendedName>
</protein>
<feature type="transmembrane region" description="Helical" evidence="1">
    <location>
        <begin position="82"/>
        <end position="102"/>
    </location>
</feature>
<keyword evidence="1" id="KW-0812">Transmembrane</keyword>
<keyword evidence="1" id="KW-1133">Transmembrane helix</keyword>
<dbReference type="Proteomes" id="UP000027395">
    <property type="component" value="Chromosome"/>
</dbReference>
<gene>
    <name evidence="2" type="ORF">A19Y_2504</name>
</gene>
<dbReference type="HOGENOM" id="CLU_109297_2_0_3"/>
<dbReference type="PANTHER" id="PTHR39165:SF1">
    <property type="entry name" value="DUF456 DOMAIN-CONTAINING PROTEIN"/>
    <property type="match status" value="1"/>
</dbReference>
<keyword evidence="3" id="KW-1185">Reference proteome</keyword>
<dbReference type="EMBL" id="CM002803">
    <property type="protein sequence ID" value="KEI67404.1"/>
    <property type="molecule type" value="Genomic_DNA"/>
</dbReference>
<dbReference type="STRING" id="388467.A19Y_2504"/>
<evidence type="ECO:0000313" key="2">
    <source>
        <dbReference type="EMBL" id="KEI67404.1"/>
    </source>
</evidence>
<evidence type="ECO:0000313" key="3">
    <source>
        <dbReference type="Proteomes" id="UP000027395"/>
    </source>
</evidence>
<accession>A0A073CGJ3</accession>
<dbReference type="GeneID" id="77289030"/>
<feature type="transmembrane region" description="Helical" evidence="1">
    <location>
        <begin position="45"/>
        <end position="70"/>
    </location>
</feature>
<organism evidence="2 3">
    <name type="scientific">Planktothrix agardhii (strain NIVA-CYA 126/8)</name>
    <dbReference type="NCBI Taxonomy" id="388467"/>
    <lineage>
        <taxon>Bacteria</taxon>
        <taxon>Bacillati</taxon>
        <taxon>Cyanobacteriota</taxon>
        <taxon>Cyanophyceae</taxon>
        <taxon>Oscillatoriophycideae</taxon>
        <taxon>Oscillatoriales</taxon>
        <taxon>Microcoleaceae</taxon>
        <taxon>Planktothrix</taxon>
    </lineage>
</organism>
<name>A0A073CGJ3_PLAA1</name>
<feature type="transmembrane region" description="Helical" evidence="1">
    <location>
        <begin position="146"/>
        <end position="170"/>
    </location>
</feature>
<keyword evidence="1" id="KW-0472">Membrane</keyword>
<feature type="transmembrane region" description="Helical" evidence="1">
    <location>
        <begin position="7"/>
        <end position="39"/>
    </location>
</feature>
<evidence type="ECO:0000256" key="1">
    <source>
        <dbReference type="SAM" id="Phobius"/>
    </source>
</evidence>
<reference evidence="2 3" key="1">
    <citation type="journal article" date="2014" name="Appl. Environ. Microbiol.">
        <title>Elucidation of insertion elements encoded on plasmids and in vitro construction of shuttle vectors from the toxic cyanobacterium Planktothrix.</title>
        <authorList>
            <person name="Christiansen G."/>
            <person name="Goesmann A."/>
            <person name="Kurmayer R."/>
        </authorList>
    </citation>
    <scope>NUCLEOTIDE SEQUENCE [LARGE SCALE GENOMIC DNA]</scope>
    <source>
        <strain evidence="2 3">NIVA-CYA 126/8</strain>
    </source>
</reference>
<dbReference type="Pfam" id="PF04306">
    <property type="entry name" value="DUF456"/>
    <property type="match status" value="1"/>
</dbReference>